<name>A0A0R3Q1P7_ANGCS</name>
<evidence type="ECO:0000256" key="1">
    <source>
        <dbReference type="SAM" id="MobiDB-lite"/>
    </source>
</evidence>
<dbReference type="WBParaSite" id="ACOC_0001295701-mRNA-1">
    <property type="protein sequence ID" value="ACOC_0001295701-mRNA-1"/>
    <property type="gene ID" value="ACOC_0001295701"/>
</dbReference>
<feature type="transmembrane region" description="Helical" evidence="2">
    <location>
        <begin position="276"/>
        <end position="297"/>
    </location>
</feature>
<reference evidence="5" key="1">
    <citation type="submission" date="2017-02" db="UniProtKB">
        <authorList>
            <consortium name="WormBaseParasite"/>
        </authorList>
    </citation>
    <scope>IDENTIFICATION</scope>
</reference>
<organism evidence="5">
    <name type="scientific">Angiostrongylus costaricensis</name>
    <name type="common">Nematode worm</name>
    <dbReference type="NCBI Taxonomy" id="334426"/>
    <lineage>
        <taxon>Eukaryota</taxon>
        <taxon>Metazoa</taxon>
        <taxon>Ecdysozoa</taxon>
        <taxon>Nematoda</taxon>
        <taxon>Chromadorea</taxon>
        <taxon>Rhabditida</taxon>
        <taxon>Rhabditina</taxon>
        <taxon>Rhabditomorpha</taxon>
        <taxon>Strongyloidea</taxon>
        <taxon>Metastrongylidae</taxon>
        <taxon>Angiostrongylus</taxon>
    </lineage>
</organism>
<evidence type="ECO:0000313" key="5">
    <source>
        <dbReference type="WBParaSite" id="ACOC_0001295701-mRNA-1"/>
    </source>
</evidence>
<feature type="transmembrane region" description="Helical" evidence="2">
    <location>
        <begin position="169"/>
        <end position="188"/>
    </location>
</feature>
<keyword evidence="4" id="KW-1185">Reference proteome</keyword>
<feature type="region of interest" description="Disordered" evidence="1">
    <location>
        <begin position="457"/>
        <end position="518"/>
    </location>
</feature>
<keyword evidence="2" id="KW-0472">Membrane</keyword>
<dbReference type="Proteomes" id="UP000267027">
    <property type="component" value="Unassembled WGS sequence"/>
</dbReference>
<reference evidence="3 4" key="2">
    <citation type="submission" date="2018-11" db="EMBL/GenBank/DDBJ databases">
        <authorList>
            <consortium name="Pathogen Informatics"/>
        </authorList>
    </citation>
    <scope>NUCLEOTIDE SEQUENCE [LARGE SCALE GENOMIC DNA]</scope>
    <source>
        <strain evidence="3 4">Costa Rica</strain>
    </source>
</reference>
<proteinExistence type="predicted"/>
<sequence>MDSLRRFGSSVYEFWRSTIEWRSPASAPYLMIVNMAFWSTALYCSELVQVRLLLTLAAVVVGWDVLLSPTHERNIATHVVLWPLQSIWRTLSVCGCFYSSHQLRLQQLEPACIAAYGTVGCLLLNPVWNYYEMNQKIVNGAKICGRRTADITKLVIIHPLQRVYHAVEYILLLRFIPPLWCGLISFLARIQSSIKDGIRYVVSSIKNSICMTISYFESLIICINIWISETIIEPTKRKFYAFGRWLRYWFCVEWWPDLRLWIKNRIGQPLRRAFNYFCFGLVYVLCGHWILTVWVWLVARLRCLKDFIMAQAQRLRDFTHRTVVVPTKKQARRKLLVVRNLLKAFPPFVWSLYLCQHVVLKVLKEQDGFYTMADLCPRRLHRSRVMYVDISTAITDDSDIELEGMLPDEIIDKGEKVSIYGSESEDSLSDLLPSHMNEENDFTFGLAFPTIHASESSDDEFDLKVPSKQEPSKRRRQKSDQVDNCGVHDQITPKSAPTSESRHYGPPQSFDNEFELLQ</sequence>
<keyword evidence="2" id="KW-1133">Transmembrane helix</keyword>
<protein>
    <submittedName>
        <fullName evidence="5">Transmembrane protein</fullName>
    </submittedName>
</protein>
<dbReference type="AlphaFoldDB" id="A0A0R3Q1P7"/>
<accession>A0A0R3Q1P7</accession>
<evidence type="ECO:0000256" key="2">
    <source>
        <dbReference type="SAM" id="Phobius"/>
    </source>
</evidence>
<evidence type="ECO:0000313" key="3">
    <source>
        <dbReference type="EMBL" id="VDM64543.1"/>
    </source>
</evidence>
<dbReference type="EMBL" id="UYYA01005347">
    <property type="protein sequence ID" value="VDM64543.1"/>
    <property type="molecule type" value="Genomic_DNA"/>
</dbReference>
<evidence type="ECO:0000313" key="4">
    <source>
        <dbReference type="Proteomes" id="UP000267027"/>
    </source>
</evidence>
<feature type="transmembrane region" description="Helical" evidence="2">
    <location>
        <begin position="209"/>
        <end position="227"/>
    </location>
</feature>
<keyword evidence="2" id="KW-0812">Transmembrane</keyword>
<dbReference type="OrthoDB" id="5872298at2759"/>
<dbReference type="OMA" id="LRYWFCA"/>
<gene>
    <name evidence="3" type="ORF">ACOC_LOCUS12958</name>
</gene>
<feature type="compositionally biased region" description="Basic and acidic residues" evidence="1">
    <location>
        <begin position="462"/>
        <end position="472"/>
    </location>
</feature>